<dbReference type="InterPro" id="IPR035919">
    <property type="entry name" value="EAL_sf"/>
</dbReference>
<keyword evidence="6" id="KW-1185">Reference proteome</keyword>
<dbReference type="SUPFAM" id="SSF55073">
    <property type="entry name" value="Nucleotide cyclase"/>
    <property type="match status" value="1"/>
</dbReference>
<dbReference type="PANTHER" id="PTHR44757:SF2">
    <property type="entry name" value="BIOFILM ARCHITECTURE MAINTENANCE PROTEIN MBAA"/>
    <property type="match status" value="1"/>
</dbReference>
<dbReference type="Gene3D" id="3.20.20.450">
    <property type="entry name" value="EAL domain"/>
    <property type="match status" value="1"/>
</dbReference>
<feature type="transmembrane region" description="Helical" evidence="1">
    <location>
        <begin position="181"/>
        <end position="201"/>
    </location>
</feature>
<dbReference type="InterPro" id="IPR000014">
    <property type="entry name" value="PAS"/>
</dbReference>
<dbReference type="EMBL" id="JAJOMB010000016">
    <property type="protein sequence ID" value="MCD5314375.1"/>
    <property type="molecule type" value="Genomic_DNA"/>
</dbReference>
<reference evidence="5" key="1">
    <citation type="submission" date="2021-11" db="EMBL/GenBank/DDBJ databases">
        <title>Streptomyces corallinus and Kineosporia corallina sp. nov., two new coral-derived marine actinobacteria.</title>
        <authorList>
            <person name="Buangrab K."/>
            <person name="Sutthacheep M."/>
            <person name="Yeemin T."/>
            <person name="Harunari E."/>
            <person name="Igarashi Y."/>
            <person name="Sripreechasak P."/>
            <person name="Kanchanasin P."/>
            <person name="Tanasupawat S."/>
            <person name="Phongsopitanun W."/>
        </authorList>
    </citation>
    <scope>NUCLEOTIDE SEQUENCE</scope>
    <source>
        <strain evidence="5">JCM 31032</strain>
    </source>
</reference>
<dbReference type="Gene3D" id="3.30.70.270">
    <property type="match status" value="1"/>
</dbReference>
<name>A0A9X1NHX6_9ACTN</name>
<feature type="transmembrane region" description="Helical" evidence="1">
    <location>
        <begin position="246"/>
        <end position="262"/>
    </location>
</feature>
<feature type="transmembrane region" description="Helical" evidence="1">
    <location>
        <begin position="213"/>
        <end position="234"/>
    </location>
</feature>
<feature type="domain" description="PAS" evidence="2">
    <location>
        <begin position="350"/>
        <end position="420"/>
    </location>
</feature>
<dbReference type="RefSeq" id="WP_231446833.1">
    <property type="nucleotide sequence ID" value="NZ_JAJOMB010000016.1"/>
</dbReference>
<dbReference type="AlphaFoldDB" id="A0A9X1NHX6"/>
<gene>
    <name evidence="5" type="ORF">LR394_26060</name>
</gene>
<dbReference type="SMART" id="SM00267">
    <property type="entry name" value="GGDEF"/>
    <property type="match status" value="1"/>
</dbReference>
<evidence type="ECO:0000259" key="2">
    <source>
        <dbReference type="PROSITE" id="PS50112"/>
    </source>
</evidence>
<dbReference type="InterPro" id="IPR029787">
    <property type="entry name" value="Nucleotide_cyclase"/>
</dbReference>
<protein>
    <submittedName>
        <fullName evidence="5">EAL domain-containing protein</fullName>
    </submittedName>
</protein>
<keyword evidence="1" id="KW-1133">Transmembrane helix</keyword>
<feature type="domain" description="GGDEF" evidence="4">
    <location>
        <begin position="509"/>
        <end position="642"/>
    </location>
</feature>
<organism evidence="5 6">
    <name type="scientific">Kineosporia babensis</name>
    <dbReference type="NCBI Taxonomy" id="499548"/>
    <lineage>
        <taxon>Bacteria</taxon>
        <taxon>Bacillati</taxon>
        <taxon>Actinomycetota</taxon>
        <taxon>Actinomycetes</taxon>
        <taxon>Kineosporiales</taxon>
        <taxon>Kineosporiaceae</taxon>
        <taxon>Kineosporia</taxon>
    </lineage>
</organism>
<feature type="transmembrane region" description="Helical" evidence="1">
    <location>
        <begin position="108"/>
        <end position="128"/>
    </location>
</feature>
<dbReference type="Pfam" id="PF00990">
    <property type="entry name" value="GGDEF"/>
    <property type="match status" value="1"/>
</dbReference>
<dbReference type="InterPro" id="IPR043128">
    <property type="entry name" value="Rev_trsase/Diguanyl_cyclase"/>
</dbReference>
<dbReference type="PROSITE" id="PS50883">
    <property type="entry name" value="EAL"/>
    <property type="match status" value="1"/>
</dbReference>
<dbReference type="Proteomes" id="UP001138997">
    <property type="component" value="Unassembled WGS sequence"/>
</dbReference>
<dbReference type="InterPro" id="IPR001633">
    <property type="entry name" value="EAL_dom"/>
</dbReference>
<feature type="domain" description="EAL" evidence="3">
    <location>
        <begin position="651"/>
        <end position="906"/>
    </location>
</feature>
<feature type="transmembrane region" description="Helical" evidence="1">
    <location>
        <begin position="12"/>
        <end position="29"/>
    </location>
</feature>
<feature type="transmembrane region" description="Helical" evidence="1">
    <location>
        <begin position="283"/>
        <end position="302"/>
    </location>
</feature>
<dbReference type="SMART" id="SM00091">
    <property type="entry name" value="PAS"/>
    <property type="match status" value="1"/>
</dbReference>
<dbReference type="PROSITE" id="PS50887">
    <property type="entry name" value="GGDEF"/>
    <property type="match status" value="1"/>
</dbReference>
<dbReference type="Pfam" id="PF08448">
    <property type="entry name" value="PAS_4"/>
    <property type="match status" value="1"/>
</dbReference>
<comment type="caution">
    <text evidence="5">The sequence shown here is derived from an EMBL/GenBank/DDBJ whole genome shotgun (WGS) entry which is preliminary data.</text>
</comment>
<dbReference type="InterPro" id="IPR035965">
    <property type="entry name" value="PAS-like_dom_sf"/>
</dbReference>
<keyword evidence="1" id="KW-0472">Membrane</keyword>
<dbReference type="SUPFAM" id="SSF141868">
    <property type="entry name" value="EAL domain-like"/>
    <property type="match status" value="1"/>
</dbReference>
<dbReference type="PANTHER" id="PTHR44757">
    <property type="entry name" value="DIGUANYLATE CYCLASE DGCP"/>
    <property type="match status" value="1"/>
</dbReference>
<evidence type="ECO:0000313" key="6">
    <source>
        <dbReference type="Proteomes" id="UP001138997"/>
    </source>
</evidence>
<dbReference type="PROSITE" id="PS50112">
    <property type="entry name" value="PAS"/>
    <property type="match status" value="1"/>
</dbReference>
<dbReference type="SMART" id="SM00052">
    <property type="entry name" value="EAL"/>
    <property type="match status" value="1"/>
</dbReference>
<evidence type="ECO:0000259" key="4">
    <source>
        <dbReference type="PROSITE" id="PS50887"/>
    </source>
</evidence>
<dbReference type="CDD" id="cd01948">
    <property type="entry name" value="EAL"/>
    <property type="match status" value="1"/>
</dbReference>
<dbReference type="Pfam" id="PF00563">
    <property type="entry name" value="EAL"/>
    <property type="match status" value="1"/>
</dbReference>
<dbReference type="CDD" id="cd01949">
    <property type="entry name" value="GGDEF"/>
    <property type="match status" value="1"/>
</dbReference>
<evidence type="ECO:0000259" key="3">
    <source>
        <dbReference type="PROSITE" id="PS50883"/>
    </source>
</evidence>
<dbReference type="FunFam" id="3.20.20.450:FF:000001">
    <property type="entry name" value="Cyclic di-GMP phosphodiesterase yahA"/>
    <property type="match status" value="1"/>
</dbReference>
<dbReference type="InterPro" id="IPR052155">
    <property type="entry name" value="Biofilm_reg_signaling"/>
</dbReference>
<sequence length="917" mass="99248">MTLTPAARIQPLAALAVGVTVVLGAVLVLQLGSPRFLSCVASGSLAVCAALSGWACIVRGRHWDGDEQDRRIGYLFGSAMFTWSGSHLALLGVALADPGSSAHTQLQMLTWFGILVTATQFIIGMTKIMRKTPQQSPGSLARTLLGTVVVSWAVALMAWVIVLGPALSRLEVSLARAAAPIMYMGAIVLAVIMCLYLVAGLGTSGMRSVVPWWGMLGLVFAGGVMEVTLAYGTLTGTVRTGTPIDALGLVGASCFLLGALLPDQGTATARSLPLQRLGEAVPTAFTVLAVLSSTLVSMTTGFTDDITTWLRTGLILLLIAHQYQARRENRLLTKRLEQKVVAGTEELQASNKRFRALVENSSDVIATMDRDGVLGYVSTSSERVLGVPAAGLMGVDVGHLLDEASRQVMRSAMDRTAAEPMAREVVELQVTLPGGQQMVMEDVITNMLDDPAVQAYVINARDITDRRKLEDKLVHQAFHDTLTGLANRALFNDRVQHALRRRSGAGHPELIGVLFLDLNGFKTVNDTLGHGTGDALLVAVAQRLTACLRPSDTIARLGGDEFAILVESGHTESEFVDLAMRLHQALEPGFRIGEQDLFVGTSIGIACSEVGSIDVEQLIRNADLAMYQAKERRDGQPAVYDPSLHRDLLERAALESDLRRALAENELQVHYQPTIVLESGEMVGVEALVRWQHPERGMVRPDLFIPLAEQTGMIHEVGLLVLREACLQGQRWAAMSPENALTVAVNVSGKQLQRTDFAEEVQDVLRESGFPAHRLVLEMTESVLVNDTEITLRTLRALRETGVRIAIDDFGTGYSSLSYLHHFPVDILKIDRSFVQRLSDPQAQNGLVESIVQIGRSLNLETIAEGIEDPQQISTLRGLGCELAQGYHFGRPGPAETVSRLVAAAADVQHREPEPVR</sequence>
<feature type="transmembrane region" description="Helical" evidence="1">
    <location>
        <begin position="140"/>
        <end position="161"/>
    </location>
</feature>
<accession>A0A9X1NHX6</accession>
<dbReference type="NCBIfam" id="TIGR00229">
    <property type="entry name" value="sensory_box"/>
    <property type="match status" value="1"/>
</dbReference>
<evidence type="ECO:0000256" key="1">
    <source>
        <dbReference type="SAM" id="Phobius"/>
    </source>
</evidence>
<proteinExistence type="predicted"/>
<keyword evidence="1" id="KW-0812">Transmembrane</keyword>
<dbReference type="InterPro" id="IPR000160">
    <property type="entry name" value="GGDEF_dom"/>
</dbReference>
<dbReference type="InterPro" id="IPR013656">
    <property type="entry name" value="PAS_4"/>
</dbReference>
<dbReference type="Gene3D" id="3.30.450.20">
    <property type="entry name" value="PAS domain"/>
    <property type="match status" value="1"/>
</dbReference>
<dbReference type="SUPFAM" id="SSF55785">
    <property type="entry name" value="PYP-like sensor domain (PAS domain)"/>
    <property type="match status" value="1"/>
</dbReference>
<feature type="transmembrane region" description="Helical" evidence="1">
    <location>
        <begin position="35"/>
        <end position="60"/>
    </location>
</feature>
<feature type="transmembrane region" description="Helical" evidence="1">
    <location>
        <begin position="72"/>
        <end position="96"/>
    </location>
</feature>
<evidence type="ECO:0000313" key="5">
    <source>
        <dbReference type="EMBL" id="MCD5314375.1"/>
    </source>
</evidence>
<dbReference type="NCBIfam" id="TIGR00254">
    <property type="entry name" value="GGDEF"/>
    <property type="match status" value="1"/>
</dbReference>